<dbReference type="RefSeq" id="WP_066169662.1">
    <property type="nucleotide sequence ID" value="NZ_CP136137.1"/>
</dbReference>
<dbReference type="Proteomes" id="UP001479933">
    <property type="component" value="Chromosome"/>
</dbReference>
<sequence length="60" mass="6228">MTLSIKDALAARGVSPSAEELTKIEAKWAEIVALKGDLGNIAIDDADISLRNIPGGDHVG</sequence>
<name>A0ABZ2U5D6_9ACTN</name>
<evidence type="ECO:0000313" key="1">
    <source>
        <dbReference type="EMBL" id="WYY08813.1"/>
    </source>
</evidence>
<proteinExistence type="predicted"/>
<dbReference type="EMBL" id="CP136137">
    <property type="protein sequence ID" value="WYY08813.1"/>
    <property type="molecule type" value="Genomic_DNA"/>
</dbReference>
<organism evidence="1 2">
    <name type="scientific">Gordonia hydrophobica</name>
    <dbReference type="NCBI Taxonomy" id="40516"/>
    <lineage>
        <taxon>Bacteria</taxon>
        <taxon>Bacillati</taxon>
        <taxon>Actinomycetota</taxon>
        <taxon>Actinomycetes</taxon>
        <taxon>Mycobacteriales</taxon>
        <taxon>Gordoniaceae</taxon>
        <taxon>Gordonia</taxon>
    </lineage>
</organism>
<keyword evidence="2" id="KW-1185">Reference proteome</keyword>
<gene>
    <name evidence="1" type="ORF">RVF87_07085</name>
</gene>
<reference evidence="1 2" key="1">
    <citation type="journal article" date="2023" name="Virus Evol.">
        <title>Computational host range prediction-The good, the bad, and the ugly.</title>
        <authorList>
            <person name="Howell A.A."/>
            <person name="Versoza C.J."/>
            <person name="Pfeifer S.P."/>
        </authorList>
    </citation>
    <scope>NUCLEOTIDE SEQUENCE [LARGE SCALE GENOMIC DNA]</scope>
    <source>
        <strain evidence="1 2">1610/1b</strain>
    </source>
</reference>
<protein>
    <submittedName>
        <fullName evidence="1">Uncharacterized protein</fullName>
    </submittedName>
</protein>
<accession>A0ABZ2U5D6</accession>
<evidence type="ECO:0000313" key="2">
    <source>
        <dbReference type="Proteomes" id="UP001479933"/>
    </source>
</evidence>